<proteinExistence type="predicted"/>
<protein>
    <submittedName>
        <fullName evidence="1">Uncharacterized protein</fullName>
    </submittedName>
</protein>
<reference evidence="2" key="1">
    <citation type="submission" date="2013-10" db="EMBL/GenBank/DDBJ databases">
        <title>Genome sequencing of Onchocerca volvulus.</title>
        <authorList>
            <person name="Cotton J."/>
            <person name="Tsai J."/>
            <person name="Stanley E."/>
            <person name="Tracey A."/>
            <person name="Holroyd N."/>
            <person name="Lustigman S."/>
            <person name="Berriman M."/>
        </authorList>
    </citation>
    <scope>NUCLEOTIDE SEQUENCE</scope>
</reference>
<sequence>MPAVIPYIHHCCVSSISLLAICNISYMDIEIMTSNINNRIKLPTKTMTK</sequence>
<dbReference type="AlphaFoldDB" id="A0A8R1XZU1"/>
<name>A0A8R1XZU1_ONCVO</name>
<evidence type="ECO:0000313" key="2">
    <source>
        <dbReference type="Proteomes" id="UP000024404"/>
    </source>
</evidence>
<accession>A0A8R1XZU1</accession>
<organism evidence="1 2">
    <name type="scientific">Onchocerca volvulus</name>
    <dbReference type="NCBI Taxonomy" id="6282"/>
    <lineage>
        <taxon>Eukaryota</taxon>
        <taxon>Metazoa</taxon>
        <taxon>Ecdysozoa</taxon>
        <taxon>Nematoda</taxon>
        <taxon>Chromadorea</taxon>
        <taxon>Rhabditida</taxon>
        <taxon>Spirurina</taxon>
        <taxon>Spiruromorpha</taxon>
        <taxon>Filarioidea</taxon>
        <taxon>Onchocercidae</taxon>
        <taxon>Onchocerca</taxon>
    </lineage>
</organism>
<keyword evidence="2" id="KW-1185">Reference proteome</keyword>
<dbReference type="Proteomes" id="UP000024404">
    <property type="component" value="Unassembled WGS sequence"/>
</dbReference>
<evidence type="ECO:0000313" key="1">
    <source>
        <dbReference type="EnsemblMetazoa" id="OVOC724.1"/>
    </source>
</evidence>
<reference evidence="1" key="2">
    <citation type="submission" date="2022-06" db="UniProtKB">
        <authorList>
            <consortium name="EnsemblMetazoa"/>
        </authorList>
    </citation>
    <scope>IDENTIFICATION</scope>
</reference>
<dbReference type="EnsemblMetazoa" id="OVOC724.1">
    <property type="protein sequence ID" value="OVOC724.1"/>
    <property type="gene ID" value="WBGene00237533"/>
</dbReference>
<dbReference type="EMBL" id="CMVM020000020">
    <property type="status" value="NOT_ANNOTATED_CDS"/>
    <property type="molecule type" value="Genomic_DNA"/>
</dbReference>